<protein>
    <submittedName>
        <fullName evidence="2">Uncharacterized protein</fullName>
    </submittedName>
</protein>
<accession>A0AC35FCD2</accession>
<evidence type="ECO:0000313" key="2">
    <source>
        <dbReference type="WBParaSite" id="PS1159_v2.g15415.t1"/>
    </source>
</evidence>
<proteinExistence type="predicted"/>
<organism evidence="1 2">
    <name type="scientific">Panagrolaimus sp. PS1159</name>
    <dbReference type="NCBI Taxonomy" id="55785"/>
    <lineage>
        <taxon>Eukaryota</taxon>
        <taxon>Metazoa</taxon>
        <taxon>Ecdysozoa</taxon>
        <taxon>Nematoda</taxon>
        <taxon>Chromadorea</taxon>
        <taxon>Rhabditida</taxon>
        <taxon>Tylenchina</taxon>
        <taxon>Panagrolaimomorpha</taxon>
        <taxon>Panagrolaimoidea</taxon>
        <taxon>Panagrolaimidae</taxon>
        <taxon>Panagrolaimus</taxon>
    </lineage>
</organism>
<dbReference type="Proteomes" id="UP000887580">
    <property type="component" value="Unplaced"/>
</dbReference>
<sequence length="247" mass="27863">MSLTGRQNVKIRCLSDLIREKQKKPDEEPMEVDEPMDCSNEPKILSSVNDVSNVIMSPIHHKINRFNYWIYGLASTEAKPIPLPSYQRLAATPDDDFWDRTYHDDVVVHSTPNDNARMMTPPSNISSIMPLSNQSTQVVPNLHENFDTPHSAHLVVHSTPLDDRRIITPPSNISSINPLSDESEYQSALARDNIVLPNNLNPVVHFNTPKMPRPERLSAPPFDSLLDSRNDDVHVQGTVDAQIFDEA</sequence>
<name>A0AC35FCD2_9BILA</name>
<reference evidence="2" key="1">
    <citation type="submission" date="2022-11" db="UniProtKB">
        <authorList>
            <consortium name="WormBaseParasite"/>
        </authorList>
    </citation>
    <scope>IDENTIFICATION</scope>
</reference>
<dbReference type="WBParaSite" id="PS1159_v2.g15415.t1">
    <property type="protein sequence ID" value="PS1159_v2.g15415.t1"/>
    <property type="gene ID" value="PS1159_v2.g15415"/>
</dbReference>
<evidence type="ECO:0000313" key="1">
    <source>
        <dbReference type="Proteomes" id="UP000887580"/>
    </source>
</evidence>